<feature type="domain" description="Helix-turn-helix" evidence="1">
    <location>
        <begin position="12"/>
        <end position="62"/>
    </location>
</feature>
<dbReference type="Proteomes" id="UP000320672">
    <property type="component" value="Chromosome"/>
</dbReference>
<dbReference type="EMBL" id="CP036262">
    <property type="protein sequence ID" value="QDS92509.1"/>
    <property type="molecule type" value="Genomic_DNA"/>
</dbReference>
<dbReference type="SUPFAM" id="SSF46955">
    <property type="entry name" value="Putative DNA-binding domain"/>
    <property type="match status" value="1"/>
</dbReference>
<sequence length="77" mass="8969">MIRPVPHSEPLLLNVREVAAILAVSESTVYALIRQRKLSCYRFGRCIRIHRDAITEYLDSQRVECTPAEFLNAKRHF</sequence>
<name>A0A517MC90_9BACT</name>
<gene>
    <name evidence="2" type="ORF">FF011L_12550</name>
</gene>
<dbReference type="AlphaFoldDB" id="A0A517MC90"/>
<dbReference type="Pfam" id="PF12728">
    <property type="entry name" value="HTH_17"/>
    <property type="match status" value="1"/>
</dbReference>
<dbReference type="InterPro" id="IPR041657">
    <property type="entry name" value="HTH_17"/>
</dbReference>
<dbReference type="GO" id="GO:0003677">
    <property type="term" value="F:DNA binding"/>
    <property type="evidence" value="ECO:0007669"/>
    <property type="project" value="InterPro"/>
</dbReference>
<dbReference type="InterPro" id="IPR010093">
    <property type="entry name" value="SinI_DNA-bd"/>
</dbReference>
<dbReference type="RefSeq" id="WP_218933039.1">
    <property type="nucleotide sequence ID" value="NZ_CP036262.1"/>
</dbReference>
<dbReference type="KEGG" id="rml:FF011L_12550"/>
<proteinExistence type="predicted"/>
<evidence type="ECO:0000313" key="3">
    <source>
        <dbReference type="Proteomes" id="UP000320672"/>
    </source>
</evidence>
<reference evidence="2 3" key="1">
    <citation type="submission" date="2019-02" db="EMBL/GenBank/DDBJ databases">
        <title>Deep-cultivation of Planctomycetes and their phenomic and genomic characterization uncovers novel biology.</title>
        <authorList>
            <person name="Wiegand S."/>
            <person name="Jogler M."/>
            <person name="Boedeker C."/>
            <person name="Pinto D."/>
            <person name="Vollmers J."/>
            <person name="Rivas-Marin E."/>
            <person name="Kohn T."/>
            <person name="Peeters S.H."/>
            <person name="Heuer A."/>
            <person name="Rast P."/>
            <person name="Oberbeckmann S."/>
            <person name="Bunk B."/>
            <person name="Jeske O."/>
            <person name="Meyerdierks A."/>
            <person name="Storesund J.E."/>
            <person name="Kallscheuer N."/>
            <person name="Luecker S."/>
            <person name="Lage O.M."/>
            <person name="Pohl T."/>
            <person name="Merkel B.J."/>
            <person name="Hornburger P."/>
            <person name="Mueller R.-W."/>
            <person name="Bruemmer F."/>
            <person name="Labrenz M."/>
            <person name="Spormann A.M."/>
            <person name="Op den Camp H."/>
            <person name="Overmann J."/>
            <person name="Amann R."/>
            <person name="Jetten M.S.M."/>
            <person name="Mascher T."/>
            <person name="Medema M.H."/>
            <person name="Devos D.P."/>
            <person name="Kaster A.-K."/>
            <person name="Ovreas L."/>
            <person name="Rohde M."/>
            <person name="Galperin M.Y."/>
            <person name="Jogler C."/>
        </authorList>
    </citation>
    <scope>NUCLEOTIDE SEQUENCE [LARGE SCALE GENOMIC DNA]</scope>
    <source>
        <strain evidence="2 3">FF011L</strain>
    </source>
</reference>
<evidence type="ECO:0000259" key="1">
    <source>
        <dbReference type="Pfam" id="PF12728"/>
    </source>
</evidence>
<accession>A0A517MC90</accession>
<evidence type="ECO:0000313" key="2">
    <source>
        <dbReference type="EMBL" id="QDS92509.1"/>
    </source>
</evidence>
<protein>
    <submittedName>
        <fullName evidence="2">Helix-turn-helix domain protein</fullName>
    </submittedName>
</protein>
<dbReference type="NCBIfam" id="TIGR01764">
    <property type="entry name" value="excise"/>
    <property type="match status" value="1"/>
</dbReference>
<dbReference type="InterPro" id="IPR009061">
    <property type="entry name" value="DNA-bd_dom_put_sf"/>
</dbReference>
<keyword evidence="3" id="KW-1185">Reference proteome</keyword>
<organism evidence="2 3">
    <name type="scientific">Roseimaritima multifibrata</name>
    <dbReference type="NCBI Taxonomy" id="1930274"/>
    <lineage>
        <taxon>Bacteria</taxon>
        <taxon>Pseudomonadati</taxon>
        <taxon>Planctomycetota</taxon>
        <taxon>Planctomycetia</taxon>
        <taxon>Pirellulales</taxon>
        <taxon>Pirellulaceae</taxon>
        <taxon>Roseimaritima</taxon>
    </lineage>
</organism>